<dbReference type="GO" id="GO:0003700">
    <property type="term" value="F:DNA-binding transcription factor activity"/>
    <property type="evidence" value="ECO:0007669"/>
    <property type="project" value="InterPro"/>
</dbReference>
<name>A0A7X2LQK0_9BURK</name>
<dbReference type="Pfam" id="PF12802">
    <property type="entry name" value="MarR_2"/>
    <property type="match status" value="1"/>
</dbReference>
<sequence length="144" mass="15996">MSQSNDERFAIALHTTARLWRVALDRRLKDLGMGQASWMTIATVAKGEPLSQTELASRIGVEDPTMVAMIDRLVKAGHLVRTPSETDRRVKLVSLTDGGREIYARVKKEAEAFRHDILGDADAAKLAEVADFLEAVQRRIEAQP</sequence>
<dbReference type="InterPro" id="IPR000835">
    <property type="entry name" value="HTH_MarR-typ"/>
</dbReference>
<keyword evidence="2" id="KW-0238">DNA-binding</keyword>
<dbReference type="AlphaFoldDB" id="A0A7X2LQK0"/>
<dbReference type="Proteomes" id="UP000446768">
    <property type="component" value="Unassembled WGS sequence"/>
</dbReference>
<keyword evidence="1" id="KW-0805">Transcription regulation</keyword>
<dbReference type="SMART" id="SM00347">
    <property type="entry name" value="HTH_MARR"/>
    <property type="match status" value="1"/>
</dbReference>
<protein>
    <submittedName>
        <fullName evidence="5">MarR family transcriptional regulator</fullName>
    </submittedName>
</protein>
<evidence type="ECO:0000313" key="6">
    <source>
        <dbReference type="Proteomes" id="UP000446768"/>
    </source>
</evidence>
<organism evidence="5 6">
    <name type="scientific">Pseudoduganella rivuli</name>
    <dbReference type="NCBI Taxonomy" id="2666085"/>
    <lineage>
        <taxon>Bacteria</taxon>
        <taxon>Pseudomonadati</taxon>
        <taxon>Pseudomonadota</taxon>
        <taxon>Betaproteobacteria</taxon>
        <taxon>Burkholderiales</taxon>
        <taxon>Oxalobacteraceae</taxon>
        <taxon>Telluria group</taxon>
        <taxon>Pseudoduganella</taxon>
    </lineage>
</organism>
<keyword evidence="3" id="KW-0804">Transcription</keyword>
<feature type="domain" description="HTH marR-type" evidence="4">
    <location>
        <begin position="6"/>
        <end position="138"/>
    </location>
</feature>
<evidence type="ECO:0000313" key="5">
    <source>
        <dbReference type="EMBL" id="MRV70186.1"/>
    </source>
</evidence>
<reference evidence="5 6" key="1">
    <citation type="submission" date="2019-11" db="EMBL/GenBank/DDBJ databases">
        <title>Novel species isolated from a subtropical stream in China.</title>
        <authorList>
            <person name="Lu H."/>
        </authorList>
    </citation>
    <scope>NUCLEOTIDE SEQUENCE [LARGE SCALE GENOMIC DNA]</scope>
    <source>
        <strain evidence="5 6">FT92W</strain>
    </source>
</reference>
<dbReference type="RefSeq" id="WP_154370687.1">
    <property type="nucleotide sequence ID" value="NZ_WKJJ01000001.1"/>
</dbReference>
<proteinExistence type="predicted"/>
<keyword evidence="6" id="KW-1185">Reference proteome</keyword>
<dbReference type="EMBL" id="WKJJ01000001">
    <property type="protein sequence ID" value="MRV70186.1"/>
    <property type="molecule type" value="Genomic_DNA"/>
</dbReference>
<dbReference type="PANTHER" id="PTHR42756">
    <property type="entry name" value="TRANSCRIPTIONAL REGULATOR, MARR"/>
    <property type="match status" value="1"/>
</dbReference>
<comment type="caution">
    <text evidence="5">The sequence shown here is derived from an EMBL/GenBank/DDBJ whole genome shotgun (WGS) entry which is preliminary data.</text>
</comment>
<dbReference type="GO" id="GO:0003677">
    <property type="term" value="F:DNA binding"/>
    <property type="evidence" value="ECO:0007669"/>
    <property type="project" value="UniProtKB-KW"/>
</dbReference>
<accession>A0A7X2LQK0</accession>
<evidence type="ECO:0000256" key="3">
    <source>
        <dbReference type="ARBA" id="ARBA00023163"/>
    </source>
</evidence>
<dbReference type="PRINTS" id="PR00598">
    <property type="entry name" value="HTHMARR"/>
</dbReference>
<evidence type="ECO:0000256" key="2">
    <source>
        <dbReference type="ARBA" id="ARBA00023125"/>
    </source>
</evidence>
<gene>
    <name evidence="5" type="ORF">GJ700_00430</name>
</gene>
<evidence type="ECO:0000256" key="1">
    <source>
        <dbReference type="ARBA" id="ARBA00023015"/>
    </source>
</evidence>
<dbReference type="PROSITE" id="PS50995">
    <property type="entry name" value="HTH_MARR_2"/>
    <property type="match status" value="1"/>
</dbReference>
<dbReference type="Gene3D" id="1.10.10.10">
    <property type="entry name" value="Winged helix-like DNA-binding domain superfamily/Winged helix DNA-binding domain"/>
    <property type="match status" value="1"/>
</dbReference>
<dbReference type="InterPro" id="IPR036390">
    <property type="entry name" value="WH_DNA-bd_sf"/>
</dbReference>
<dbReference type="PANTHER" id="PTHR42756:SF1">
    <property type="entry name" value="TRANSCRIPTIONAL REPRESSOR OF EMRAB OPERON"/>
    <property type="match status" value="1"/>
</dbReference>
<dbReference type="SUPFAM" id="SSF46785">
    <property type="entry name" value="Winged helix' DNA-binding domain"/>
    <property type="match status" value="1"/>
</dbReference>
<dbReference type="InterPro" id="IPR036388">
    <property type="entry name" value="WH-like_DNA-bd_sf"/>
</dbReference>
<evidence type="ECO:0000259" key="4">
    <source>
        <dbReference type="PROSITE" id="PS50995"/>
    </source>
</evidence>